<comment type="caution">
    <text evidence="4">The sequence shown here is derived from an EMBL/GenBank/DDBJ whole genome shotgun (WGS) entry which is preliminary data.</text>
</comment>
<dbReference type="GO" id="GO:0006508">
    <property type="term" value="P:proteolysis"/>
    <property type="evidence" value="ECO:0007669"/>
    <property type="project" value="InterPro"/>
</dbReference>
<evidence type="ECO:0000313" key="5">
    <source>
        <dbReference type="Proteomes" id="UP000016566"/>
    </source>
</evidence>
<dbReference type="GO" id="GO:0008233">
    <property type="term" value="F:peptidase activity"/>
    <property type="evidence" value="ECO:0007669"/>
    <property type="project" value="InterPro"/>
</dbReference>
<feature type="domain" description="AB hydrolase-1" evidence="3">
    <location>
        <begin position="28"/>
        <end position="96"/>
    </location>
</feature>
<dbReference type="Proteomes" id="UP000016566">
    <property type="component" value="Unassembled WGS sequence"/>
</dbReference>
<proteinExistence type="inferred from homology"/>
<dbReference type="EMBL" id="BATB01000055">
    <property type="protein sequence ID" value="GAD56982.1"/>
    <property type="molecule type" value="Genomic_DNA"/>
</dbReference>
<dbReference type="InterPro" id="IPR000073">
    <property type="entry name" value="AB_hydrolase_1"/>
</dbReference>
<dbReference type="Gene3D" id="3.40.50.1820">
    <property type="entry name" value="alpha/beta hydrolase"/>
    <property type="match status" value="1"/>
</dbReference>
<organism evidence="4 5">
    <name type="scientific">Limimaricola cinnabarinus LL-001</name>
    <dbReference type="NCBI Taxonomy" id="1337093"/>
    <lineage>
        <taxon>Bacteria</taxon>
        <taxon>Pseudomonadati</taxon>
        <taxon>Pseudomonadota</taxon>
        <taxon>Alphaproteobacteria</taxon>
        <taxon>Rhodobacterales</taxon>
        <taxon>Paracoccaceae</taxon>
        <taxon>Limimaricola</taxon>
    </lineage>
</organism>
<dbReference type="PRINTS" id="PR00793">
    <property type="entry name" value="PROAMNOPTASE"/>
</dbReference>
<evidence type="ECO:0000256" key="2">
    <source>
        <dbReference type="ARBA" id="ARBA00022801"/>
    </source>
</evidence>
<dbReference type="AlphaFoldDB" id="U2Z7E8"/>
<evidence type="ECO:0000256" key="1">
    <source>
        <dbReference type="ARBA" id="ARBA00010088"/>
    </source>
</evidence>
<comment type="similarity">
    <text evidence="1">Belongs to the peptidase S33 family.</text>
</comment>
<dbReference type="eggNOG" id="COG2267">
    <property type="taxonomic scope" value="Bacteria"/>
</dbReference>
<keyword evidence="5" id="KW-1185">Reference proteome</keyword>
<evidence type="ECO:0000313" key="4">
    <source>
        <dbReference type="EMBL" id="GAD56982.1"/>
    </source>
</evidence>
<dbReference type="Pfam" id="PF00561">
    <property type="entry name" value="Abhydrolase_1"/>
    <property type="match status" value="1"/>
</dbReference>
<keyword evidence="2 4" id="KW-0378">Hydrolase</keyword>
<evidence type="ECO:0000259" key="3">
    <source>
        <dbReference type="Pfam" id="PF00561"/>
    </source>
</evidence>
<reference evidence="4" key="1">
    <citation type="journal article" date="2013" name="Genome Announc.">
        <title>Draft Genome Sequence of Loktanella cinnabarina LL-001T, Isolated from Deep-Sea Floor Sediment.</title>
        <authorList>
            <person name="Nishi S."/>
            <person name="Tsubouchi T."/>
            <person name="Takaki Y."/>
            <person name="Koyanagi R."/>
            <person name="Satoh N."/>
            <person name="Maruyama T."/>
            <person name="Hatada Y."/>
        </authorList>
    </citation>
    <scope>NUCLEOTIDE SEQUENCE [LARGE SCALE GENOMIC DNA]</scope>
    <source>
        <strain evidence="4">LL-001</strain>
    </source>
</reference>
<accession>U2Z7E8</accession>
<gene>
    <name evidence="4" type="ORF">MBELCI_3034</name>
</gene>
<dbReference type="InterPro" id="IPR002410">
    <property type="entry name" value="Peptidase_S33"/>
</dbReference>
<sequence length="123" mass="13098">MTGDPSPSRLEGEGVVLHGRVAVPKSAPLFVVLHGGPGGDHRSLLALKGLNETHRVLFYDQRGAGLSERVAPDRLGVSDHLADLDALIAAHGQGPVGADRPFLGRCWRQPILATDQRRSPAPF</sequence>
<dbReference type="InterPro" id="IPR029058">
    <property type="entry name" value="AB_hydrolase_fold"/>
</dbReference>
<dbReference type="STRING" id="1337093.MBELCI_3034"/>
<name>U2Z7E8_9RHOB</name>
<protein>
    <submittedName>
        <fullName evidence="4">Alpha/beta hydrolase fold</fullName>
    </submittedName>
</protein>
<dbReference type="SUPFAM" id="SSF53474">
    <property type="entry name" value="alpha/beta-Hydrolases"/>
    <property type="match status" value="1"/>
</dbReference>